<feature type="transmembrane region" description="Helical" evidence="1">
    <location>
        <begin position="126"/>
        <end position="147"/>
    </location>
</feature>
<accession>A0ABU1AXK9</accession>
<proteinExistence type="predicted"/>
<keyword evidence="1" id="KW-0812">Transmembrane</keyword>
<sequence length="538" mass="60332">MIVHLLKNDSRFLRPWLIAWTVVLIVGVIMIAGLRTPLGWDRGYWSFLQYAILLSMLVQMLFHAVLVIKIVQKENLQNSKSYWLTRPIKCGHLVVSKYVFWLLWIVLPQMLQAAVMGAIFPSGWAGASHAIGAMLLLTFILGQCSFLAGSLTKDSGQAFAVLIGVPFVFLLLGHIVLTAGRKLLPLDGIWYSISSIPYLEAIVLIFVAVLNVFDYWIHLQCPGRRWRHRLICAGVLVLMMLAGRLPTYEPLPESNIMRPEGATFDLGEIMFTRTDYPLPGSRSGHVDRTVELWREVSTGSDYGLKARYEWSSLPAGWIADIEALRSFDSEGRWLRARNDRNQNWSKQRTYSDAFVHSLFPEDIMAEGLRSGGGNKQLFSSPFVRVEDMRGNREFSTTFATRFYRSDKIRLPLDPAARMDLGATRLILDLDGIDGGSGDIVLWFSYLGSDALEHQLGNGLDEGYFVLRDPVSSRVAVGRRGGGNSSSALGLLTTGQFEITFSGLPSMVNAMDRLELYFLQQNLVGTYVETVSYQLPAEN</sequence>
<evidence type="ECO:0000313" key="2">
    <source>
        <dbReference type="EMBL" id="MDQ8207860.1"/>
    </source>
</evidence>
<dbReference type="EMBL" id="JARXHW010000020">
    <property type="protein sequence ID" value="MDQ8207860.1"/>
    <property type="molecule type" value="Genomic_DNA"/>
</dbReference>
<feature type="transmembrane region" description="Helical" evidence="1">
    <location>
        <begin position="229"/>
        <end position="248"/>
    </location>
</feature>
<keyword evidence="1" id="KW-0472">Membrane</keyword>
<keyword evidence="3" id="KW-1185">Reference proteome</keyword>
<feature type="transmembrane region" description="Helical" evidence="1">
    <location>
        <begin position="12"/>
        <end position="35"/>
    </location>
</feature>
<reference evidence="2 3" key="1">
    <citation type="submission" date="2023-04" db="EMBL/GenBank/DDBJ databases">
        <title>A novel bacteria isolated from coastal sediment.</title>
        <authorList>
            <person name="Liu X.-J."/>
            <person name="Du Z.-J."/>
        </authorList>
    </citation>
    <scope>NUCLEOTIDE SEQUENCE [LARGE SCALE GENOMIC DNA]</scope>
    <source>
        <strain evidence="2 3">SDUM461003</strain>
    </source>
</reference>
<gene>
    <name evidence="2" type="ORF">QEH52_10085</name>
</gene>
<protein>
    <recommendedName>
        <fullName evidence="4">ABC transporter permease</fullName>
    </recommendedName>
</protein>
<feature type="transmembrane region" description="Helical" evidence="1">
    <location>
        <begin position="189"/>
        <end position="217"/>
    </location>
</feature>
<evidence type="ECO:0008006" key="4">
    <source>
        <dbReference type="Google" id="ProtNLM"/>
    </source>
</evidence>
<feature type="transmembrane region" description="Helical" evidence="1">
    <location>
        <begin position="98"/>
        <end position="120"/>
    </location>
</feature>
<feature type="transmembrane region" description="Helical" evidence="1">
    <location>
        <begin position="47"/>
        <end position="71"/>
    </location>
</feature>
<organism evidence="2 3">
    <name type="scientific">Thalassobacterium maritimum</name>
    <dbReference type="NCBI Taxonomy" id="3041265"/>
    <lineage>
        <taxon>Bacteria</taxon>
        <taxon>Pseudomonadati</taxon>
        <taxon>Verrucomicrobiota</taxon>
        <taxon>Opitutia</taxon>
        <taxon>Puniceicoccales</taxon>
        <taxon>Coraliomargaritaceae</taxon>
        <taxon>Thalassobacterium</taxon>
    </lineage>
</organism>
<evidence type="ECO:0000256" key="1">
    <source>
        <dbReference type="SAM" id="Phobius"/>
    </source>
</evidence>
<feature type="transmembrane region" description="Helical" evidence="1">
    <location>
        <begin position="159"/>
        <end position="177"/>
    </location>
</feature>
<name>A0ABU1AXK9_9BACT</name>
<evidence type="ECO:0000313" key="3">
    <source>
        <dbReference type="Proteomes" id="UP001225316"/>
    </source>
</evidence>
<dbReference type="Proteomes" id="UP001225316">
    <property type="component" value="Unassembled WGS sequence"/>
</dbReference>
<comment type="caution">
    <text evidence="2">The sequence shown here is derived from an EMBL/GenBank/DDBJ whole genome shotgun (WGS) entry which is preliminary data.</text>
</comment>
<keyword evidence="1" id="KW-1133">Transmembrane helix</keyword>